<organism evidence="2 3">
    <name type="scientific">Enterococcus casseliflavus</name>
    <name type="common">Enterococcus flavescens</name>
    <dbReference type="NCBI Taxonomy" id="37734"/>
    <lineage>
        <taxon>Bacteria</taxon>
        <taxon>Bacillati</taxon>
        <taxon>Bacillota</taxon>
        <taxon>Bacilli</taxon>
        <taxon>Lactobacillales</taxon>
        <taxon>Enterococcaceae</taxon>
        <taxon>Enterococcus</taxon>
    </lineage>
</organism>
<dbReference type="AlphaFoldDB" id="A0A415EUQ4"/>
<dbReference type="PANTHER" id="PTHR39177:SF1">
    <property type="entry name" value="ABC TRANSPORTER PERMEASE YTRC-RELATED"/>
    <property type="match status" value="1"/>
</dbReference>
<reference evidence="2 3" key="1">
    <citation type="submission" date="2018-08" db="EMBL/GenBank/DDBJ databases">
        <title>A genome reference for cultivated species of the human gut microbiota.</title>
        <authorList>
            <person name="Zou Y."/>
            <person name="Xue W."/>
            <person name="Luo G."/>
        </authorList>
    </citation>
    <scope>NUCLEOTIDE SEQUENCE [LARGE SCALE GENOMIC DNA]</scope>
    <source>
        <strain evidence="2 3">AF48-16</strain>
    </source>
</reference>
<dbReference type="PANTHER" id="PTHR39177">
    <property type="entry name" value="ABC TRANSPORTER PERMEASE YTRC-RELATED"/>
    <property type="match status" value="1"/>
</dbReference>
<dbReference type="InterPro" id="IPR053046">
    <property type="entry name" value="ABC-5_transporter"/>
</dbReference>
<feature type="transmembrane region" description="Helical" evidence="1">
    <location>
        <begin position="183"/>
        <end position="204"/>
    </location>
</feature>
<keyword evidence="1" id="KW-0472">Membrane</keyword>
<sequence>MLSNIFKERYGKLLIGFCFVLLLMYLGDGWQSQKAWHQQERYLTSEEFIKDFNENREYYVKSYMGETPVYFDSATEYRDAVLTISNESPDEIYYNHPYTTTMNQFVIVFLFIWGFLSFFVDGRTNFNRFLFALPFSRKHVFHKKLLFIGLPLTACLVLGLLGHILIEYTMIPARYLAVPLQDVLLSALSTLATNLLVFAAGLLLGVLLGNLFTGMLSVFFTISLGSMGYSFFQCTREFFSFVFLGHGDFLIPFQTWIDWPQGYVYPWWLLLLYLGLSGLLILAAEKVFSKISLENDGDYLTIPKLRAPVYWLLSLGTWFYLSMISYYPLEIFYRNLYEGYDVSLWNIALRLGLLLVACLFISLLLVYPKALMNWWYKRKNKQISGI</sequence>
<keyword evidence="1" id="KW-1133">Transmembrane helix</keyword>
<name>A0A415EUQ4_ENTCA</name>
<feature type="transmembrane region" description="Helical" evidence="1">
    <location>
        <begin position="309"/>
        <end position="327"/>
    </location>
</feature>
<accession>A0A415EUQ4</accession>
<evidence type="ECO:0000313" key="3">
    <source>
        <dbReference type="Proteomes" id="UP000286288"/>
    </source>
</evidence>
<feature type="transmembrane region" description="Helical" evidence="1">
    <location>
        <begin position="145"/>
        <end position="171"/>
    </location>
</feature>
<keyword evidence="1" id="KW-0812">Transmembrane</keyword>
<comment type="caution">
    <text evidence="2">The sequence shown here is derived from an EMBL/GenBank/DDBJ whole genome shotgun (WGS) entry which is preliminary data.</text>
</comment>
<feature type="transmembrane region" description="Helical" evidence="1">
    <location>
        <begin position="105"/>
        <end position="124"/>
    </location>
</feature>
<dbReference type="Proteomes" id="UP000286288">
    <property type="component" value="Unassembled WGS sequence"/>
</dbReference>
<evidence type="ECO:0000256" key="1">
    <source>
        <dbReference type="SAM" id="Phobius"/>
    </source>
</evidence>
<gene>
    <name evidence="2" type="ORF">DW084_05775</name>
</gene>
<evidence type="ECO:0000313" key="2">
    <source>
        <dbReference type="EMBL" id="RHK07016.1"/>
    </source>
</evidence>
<feature type="transmembrane region" description="Helical" evidence="1">
    <location>
        <begin position="347"/>
        <end position="367"/>
    </location>
</feature>
<protein>
    <submittedName>
        <fullName evidence="2">ABC transporter permease</fullName>
    </submittedName>
</protein>
<dbReference type="EMBL" id="QRMZ01000006">
    <property type="protein sequence ID" value="RHK07016.1"/>
    <property type="molecule type" value="Genomic_DNA"/>
</dbReference>
<feature type="transmembrane region" description="Helical" evidence="1">
    <location>
        <begin position="265"/>
        <end position="288"/>
    </location>
</feature>
<feature type="transmembrane region" description="Helical" evidence="1">
    <location>
        <begin position="211"/>
        <end position="232"/>
    </location>
</feature>
<proteinExistence type="predicted"/>